<protein>
    <submittedName>
        <fullName evidence="1">Uncharacterized protein</fullName>
    </submittedName>
</protein>
<organism evidence="1 2">
    <name type="scientific">Caerostris darwini</name>
    <dbReference type="NCBI Taxonomy" id="1538125"/>
    <lineage>
        <taxon>Eukaryota</taxon>
        <taxon>Metazoa</taxon>
        <taxon>Ecdysozoa</taxon>
        <taxon>Arthropoda</taxon>
        <taxon>Chelicerata</taxon>
        <taxon>Arachnida</taxon>
        <taxon>Araneae</taxon>
        <taxon>Araneomorphae</taxon>
        <taxon>Entelegynae</taxon>
        <taxon>Araneoidea</taxon>
        <taxon>Araneidae</taxon>
        <taxon>Caerostris</taxon>
    </lineage>
</organism>
<reference evidence="1 2" key="1">
    <citation type="submission" date="2021-06" db="EMBL/GenBank/DDBJ databases">
        <title>Caerostris darwini draft genome.</title>
        <authorList>
            <person name="Kono N."/>
            <person name="Arakawa K."/>
        </authorList>
    </citation>
    <scope>NUCLEOTIDE SEQUENCE [LARGE SCALE GENOMIC DNA]</scope>
</reference>
<accession>A0AAV4VFW2</accession>
<sequence length="102" mass="11595">MNKTYQENLSYFGKAIKESESKILIRILEMEKSTKWIQQLSIAHNVHVVAEQSNSKQTINDISLPKSIVSSASSHIISFRFSSHSTDMKINSRSIKLTIQVD</sequence>
<evidence type="ECO:0000313" key="1">
    <source>
        <dbReference type="EMBL" id="GIY68889.1"/>
    </source>
</evidence>
<comment type="caution">
    <text evidence="1">The sequence shown here is derived from an EMBL/GenBank/DDBJ whole genome shotgun (WGS) entry which is preliminary data.</text>
</comment>
<dbReference type="AlphaFoldDB" id="A0AAV4VFW2"/>
<gene>
    <name evidence="1" type="ORF">CDAR_293801</name>
</gene>
<keyword evidence="2" id="KW-1185">Reference proteome</keyword>
<evidence type="ECO:0000313" key="2">
    <source>
        <dbReference type="Proteomes" id="UP001054837"/>
    </source>
</evidence>
<proteinExistence type="predicted"/>
<dbReference type="EMBL" id="BPLQ01012966">
    <property type="protein sequence ID" value="GIY68889.1"/>
    <property type="molecule type" value="Genomic_DNA"/>
</dbReference>
<name>A0AAV4VFW2_9ARAC</name>
<dbReference type="Proteomes" id="UP001054837">
    <property type="component" value="Unassembled WGS sequence"/>
</dbReference>